<keyword evidence="7" id="KW-1185">Reference proteome</keyword>
<evidence type="ECO:0000313" key="6">
    <source>
        <dbReference type="Proteomes" id="UP000199052"/>
    </source>
</evidence>
<dbReference type="RefSeq" id="WP_092885837.1">
    <property type="nucleotide sequence ID" value="NZ_FOOI01000012.1"/>
</dbReference>
<reference evidence="5 6" key="1">
    <citation type="submission" date="2016-10" db="EMBL/GenBank/DDBJ databases">
        <authorList>
            <person name="de Groot N.N."/>
        </authorList>
    </citation>
    <scope>NUCLEOTIDE SEQUENCE [LARGE SCALE GENOMIC DNA]</scope>
    <source>
        <strain evidence="5 6">CPCC 202808</strain>
    </source>
</reference>
<dbReference type="OrthoDB" id="9808602at2"/>
<dbReference type="EMBL" id="FOOI01000012">
    <property type="protein sequence ID" value="SFH12890.1"/>
    <property type="molecule type" value="Genomic_DNA"/>
</dbReference>
<feature type="transmembrane region" description="Helical" evidence="2">
    <location>
        <begin position="12"/>
        <end position="36"/>
    </location>
</feature>
<evidence type="ECO:0000256" key="1">
    <source>
        <dbReference type="ARBA" id="ARBA00006464"/>
    </source>
</evidence>
<comment type="similarity">
    <text evidence="1">Belongs to the bacterial sugar transferase family.</text>
</comment>
<keyword evidence="2" id="KW-0812">Transmembrane</keyword>
<dbReference type="Proteomes" id="UP000199052">
    <property type="component" value="Unassembled WGS sequence"/>
</dbReference>
<dbReference type="Pfam" id="PF02397">
    <property type="entry name" value="Bac_transf"/>
    <property type="match status" value="1"/>
</dbReference>
<keyword evidence="5" id="KW-0808">Transferase</keyword>
<dbReference type="EMBL" id="JACBZA010000001">
    <property type="protein sequence ID" value="NYH86262.1"/>
    <property type="molecule type" value="Genomic_DNA"/>
</dbReference>
<evidence type="ECO:0000313" key="5">
    <source>
        <dbReference type="EMBL" id="SFH12890.1"/>
    </source>
</evidence>
<dbReference type="STRING" id="504797.SAMN05421678_112197"/>
<gene>
    <name evidence="4" type="ORF">FHR37_005113</name>
    <name evidence="5" type="ORF">SAMN05421678_112197</name>
</gene>
<feature type="domain" description="Bacterial sugar transferase" evidence="3">
    <location>
        <begin position="10"/>
        <end position="184"/>
    </location>
</feature>
<evidence type="ECO:0000256" key="2">
    <source>
        <dbReference type="SAM" id="Phobius"/>
    </source>
</evidence>
<dbReference type="PANTHER" id="PTHR30576">
    <property type="entry name" value="COLANIC BIOSYNTHESIS UDP-GLUCOSE LIPID CARRIER TRANSFERASE"/>
    <property type="match status" value="1"/>
</dbReference>
<dbReference type="EC" id="2.-.-.-" evidence="4"/>
<sequence length="225" mass="25651">MRNQVARGIKRAFDIGAALAGLGVLSPLVLAIWVVVRWRLGSPVLFRQQRTGMHGRSFSVLKFRTMTDRRDRFGDLLPDHRRLTRLGRLLRALSLDEIPQLVNVLRGDMSIVGPRPLLRKYDLWYTAHERRRFDVRPGITGLAQIAGRNTVSWSARLSLDVEYVERCSLWLDLRIVLATVKIVFTREGVVVDSRALMSDLDEERGEALTDELVLDAKARRLLRAG</sequence>
<dbReference type="AlphaFoldDB" id="A0A1I2XHC5"/>
<name>A0A1I2XHC5_9ACTN</name>
<keyword evidence="2" id="KW-0472">Membrane</keyword>
<organism evidence="5 6">
    <name type="scientific">Actinopolymorpha cephalotaxi</name>
    <dbReference type="NCBI Taxonomy" id="504797"/>
    <lineage>
        <taxon>Bacteria</taxon>
        <taxon>Bacillati</taxon>
        <taxon>Actinomycetota</taxon>
        <taxon>Actinomycetes</taxon>
        <taxon>Propionibacteriales</taxon>
        <taxon>Actinopolymorphaceae</taxon>
        <taxon>Actinopolymorpha</taxon>
    </lineage>
</organism>
<dbReference type="InterPro" id="IPR003362">
    <property type="entry name" value="Bact_transf"/>
</dbReference>
<protein>
    <submittedName>
        <fullName evidence="5">Sugar transferase EpsL</fullName>
        <ecNumber evidence="4">2.-.-.-</ecNumber>
    </submittedName>
</protein>
<dbReference type="PANTHER" id="PTHR30576:SF8">
    <property type="entry name" value="UNDECAPRENYL-PHOSPHATE GALACTOSE PHOSPHOTRANSFERASE"/>
    <property type="match status" value="1"/>
</dbReference>
<reference evidence="4 7" key="2">
    <citation type="submission" date="2020-07" db="EMBL/GenBank/DDBJ databases">
        <title>Sequencing the genomes of 1000 actinobacteria strains.</title>
        <authorList>
            <person name="Klenk H.-P."/>
        </authorList>
    </citation>
    <scope>NUCLEOTIDE SEQUENCE [LARGE SCALE GENOMIC DNA]</scope>
    <source>
        <strain evidence="4 7">DSM 45117</strain>
    </source>
</reference>
<evidence type="ECO:0000313" key="7">
    <source>
        <dbReference type="Proteomes" id="UP000533017"/>
    </source>
</evidence>
<proteinExistence type="inferred from homology"/>
<evidence type="ECO:0000313" key="4">
    <source>
        <dbReference type="EMBL" id="NYH86262.1"/>
    </source>
</evidence>
<accession>A0A1I2XHC5</accession>
<dbReference type="GO" id="GO:0016780">
    <property type="term" value="F:phosphotransferase activity, for other substituted phosphate groups"/>
    <property type="evidence" value="ECO:0007669"/>
    <property type="project" value="TreeGrafter"/>
</dbReference>
<keyword evidence="2" id="KW-1133">Transmembrane helix</keyword>
<dbReference type="Proteomes" id="UP000533017">
    <property type="component" value="Unassembled WGS sequence"/>
</dbReference>
<evidence type="ECO:0000259" key="3">
    <source>
        <dbReference type="Pfam" id="PF02397"/>
    </source>
</evidence>